<dbReference type="Proteomes" id="UP001487740">
    <property type="component" value="Unassembled WGS sequence"/>
</dbReference>
<evidence type="ECO:0000313" key="3">
    <source>
        <dbReference type="Proteomes" id="UP001487740"/>
    </source>
</evidence>
<feature type="compositionally biased region" description="Basic and acidic residues" evidence="1">
    <location>
        <begin position="162"/>
        <end position="177"/>
    </location>
</feature>
<feature type="compositionally biased region" description="Basic residues" evidence="1">
    <location>
        <begin position="35"/>
        <end position="54"/>
    </location>
</feature>
<evidence type="ECO:0000313" key="2">
    <source>
        <dbReference type="EMBL" id="KAK8390231.1"/>
    </source>
</evidence>
<accession>A0AAW0TU56</accession>
<feature type="compositionally biased region" description="Basic and acidic residues" evidence="1">
    <location>
        <begin position="13"/>
        <end position="27"/>
    </location>
</feature>
<feature type="compositionally biased region" description="Basic residues" evidence="1">
    <location>
        <begin position="148"/>
        <end position="161"/>
    </location>
</feature>
<organism evidence="2 3">
    <name type="scientific">Scylla paramamosain</name>
    <name type="common">Mud crab</name>
    <dbReference type="NCBI Taxonomy" id="85552"/>
    <lineage>
        <taxon>Eukaryota</taxon>
        <taxon>Metazoa</taxon>
        <taxon>Ecdysozoa</taxon>
        <taxon>Arthropoda</taxon>
        <taxon>Crustacea</taxon>
        <taxon>Multicrustacea</taxon>
        <taxon>Malacostraca</taxon>
        <taxon>Eumalacostraca</taxon>
        <taxon>Eucarida</taxon>
        <taxon>Decapoda</taxon>
        <taxon>Pleocyemata</taxon>
        <taxon>Brachyura</taxon>
        <taxon>Eubrachyura</taxon>
        <taxon>Portunoidea</taxon>
        <taxon>Portunidae</taxon>
        <taxon>Portuninae</taxon>
        <taxon>Scylla</taxon>
    </lineage>
</organism>
<gene>
    <name evidence="2" type="ORF">O3P69_010138</name>
</gene>
<dbReference type="EMBL" id="JARAKH010000025">
    <property type="protein sequence ID" value="KAK8390231.1"/>
    <property type="molecule type" value="Genomic_DNA"/>
</dbReference>
<feature type="compositionally biased region" description="Polar residues" evidence="1">
    <location>
        <begin position="266"/>
        <end position="277"/>
    </location>
</feature>
<comment type="caution">
    <text evidence="2">The sequence shown here is derived from an EMBL/GenBank/DDBJ whole genome shotgun (WGS) entry which is preliminary data.</text>
</comment>
<reference evidence="2 3" key="1">
    <citation type="submission" date="2023-03" db="EMBL/GenBank/DDBJ databases">
        <title>High-quality genome of Scylla paramamosain provides insights in environmental adaptation.</title>
        <authorList>
            <person name="Zhang L."/>
        </authorList>
    </citation>
    <scope>NUCLEOTIDE SEQUENCE [LARGE SCALE GENOMIC DNA]</scope>
    <source>
        <strain evidence="2">LZ_2023a</strain>
        <tissue evidence="2">Muscle</tissue>
    </source>
</reference>
<feature type="compositionally biased region" description="Basic and acidic residues" evidence="1">
    <location>
        <begin position="55"/>
        <end position="76"/>
    </location>
</feature>
<protein>
    <submittedName>
        <fullName evidence="2">Uncharacterized protein</fullName>
    </submittedName>
</protein>
<feature type="region of interest" description="Disordered" evidence="1">
    <location>
        <begin position="248"/>
        <end position="291"/>
    </location>
</feature>
<feature type="compositionally biased region" description="Basic residues" evidence="1">
    <location>
        <begin position="1"/>
        <end position="12"/>
    </location>
</feature>
<keyword evidence="3" id="KW-1185">Reference proteome</keyword>
<feature type="region of interest" description="Disordered" evidence="1">
    <location>
        <begin position="1"/>
        <end position="185"/>
    </location>
</feature>
<proteinExistence type="predicted"/>
<dbReference type="AlphaFoldDB" id="A0AAW0TU56"/>
<name>A0AAW0TU56_SCYPA</name>
<evidence type="ECO:0000256" key="1">
    <source>
        <dbReference type="SAM" id="MobiDB-lite"/>
    </source>
</evidence>
<sequence>MRTKTKIRKKRGEGKEDNGEKGTKDEGNNDEDGGRKRRRRRRRRKRRRNYRRKNGKDEGRKDEDDRHGDEEIERRAWACQHGGVNQPGEGNRVPSDSQLAGVNKRRLTRSGAPQWLSGPSLRRSINAMKRIKGEGSHGNTGQREKRQNRGKAKTKTKKNKKKMTDSWRKQHRMETKAVTRGSQVRGQVWGQTSATPEGPQVIREHGSCGRSHTLSSFNSSRLTAGGGVVEWRSLAAGLVTATMTRRTRARTRSEKWGAARGPCNTPPNSNTVANSQHIPAANSPHWPHTCGRRKLLQNN</sequence>